<dbReference type="PROSITE" id="PS50181">
    <property type="entry name" value="FBOX"/>
    <property type="match status" value="1"/>
</dbReference>
<accession>A0A7I8VPI2</accession>
<protein>
    <submittedName>
        <fullName evidence="7">DgyrCDS6728</fullName>
    </submittedName>
</protein>
<dbReference type="SUPFAM" id="SSF49599">
    <property type="entry name" value="TRAF domain-like"/>
    <property type="match status" value="1"/>
</dbReference>
<dbReference type="OrthoDB" id="5918172at2759"/>
<dbReference type="PANTHER" id="PTHR15933:SF20">
    <property type="entry name" value="F-BOX DOMAIN-CONTAINING PROTEIN"/>
    <property type="match status" value="1"/>
</dbReference>
<feature type="domain" description="F-box" evidence="6">
    <location>
        <begin position="403"/>
        <end position="457"/>
    </location>
</feature>
<feature type="zinc finger region" description="TRAF-type" evidence="4">
    <location>
        <begin position="62"/>
        <end position="109"/>
    </location>
</feature>
<evidence type="ECO:0000313" key="8">
    <source>
        <dbReference type="Proteomes" id="UP000549394"/>
    </source>
</evidence>
<dbReference type="Pfam" id="PF15965">
    <property type="entry name" value="zf-TRAF_2"/>
    <property type="match status" value="1"/>
</dbReference>
<dbReference type="InterPro" id="IPR001293">
    <property type="entry name" value="Znf_TRAF"/>
</dbReference>
<dbReference type="Gene3D" id="1.20.1280.50">
    <property type="match status" value="1"/>
</dbReference>
<dbReference type="InterPro" id="IPR031890">
    <property type="entry name" value="Fbxo30/Fbxo40"/>
</dbReference>
<evidence type="ECO:0000256" key="3">
    <source>
        <dbReference type="ARBA" id="ARBA00022833"/>
    </source>
</evidence>
<dbReference type="Gene3D" id="3.30.40.10">
    <property type="entry name" value="Zinc/RING finger domain, C3HC4 (zinc finger)"/>
    <property type="match status" value="1"/>
</dbReference>
<gene>
    <name evidence="7" type="ORF">DGYR_LOCUS6443</name>
</gene>
<evidence type="ECO:0000259" key="5">
    <source>
        <dbReference type="PROSITE" id="PS50145"/>
    </source>
</evidence>
<evidence type="ECO:0000256" key="2">
    <source>
        <dbReference type="ARBA" id="ARBA00022771"/>
    </source>
</evidence>
<dbReference type="AlphaFoldDB" id="A0A7I8VPI2"/>
<dbReference type="GO" id="GO:0061630">
    <property type="term" value="F:ubiquitin protein ligase activity"/>
    <property type="evidence" value="ECO:0007669"/>
    <property type="project" value="InterPro"/>
</dbReference>
<comment type="caution">
    <text evidence="7">The sequence shown here is derived from an EMBL/GenBank/DDBJ whole genome shotgun (WGS) entry which is preliminary data.</text>
</comment>
<keyword evidence="8" id="KW-1185">Reference proteome</keyword>
<keyword evidence="1 4" id="KW-0479">Metal-binding</keyword>
<evidence type="ECO:0000256" key="4">
    <source>
        <dbReference type="PROSITE-ProRule" id="PRU00207"/>
    </source>
</evidence>
<organism evidence="7 8">
    <name type="scientific">Dimorphilus gyrociliatus</name>
    <dbReference type="NCBI Taxonomy" id="2664684"/>
    <lineage>
        <taxon>Eukaryota</taxon>
        <taxon>Metazoa</taxon>
        <taxon>Spiralia</taxon>
        <taxon>Lophotrochozoa</taxon>
        <taxon>Annelida</taxon>
        <taxon>Polychaeta</taxon>
        <taxon>Polychaeta incertae sedis</taxon>
        <taxon>Dinophilidae</taxon>
        <taxon>Dimorphilus</taxon>
    </lineage>
</organism>
<dbReference type="PROSITE" id="PS50145">
    <property type="entry name" value="ZF_TRAF"/>
    <property type="match status" value="1"/>
</dbReference>
<dbReference type="InterPro" id="IPR001810">
    <property type="entry name" value="F-box_dom"/>
</dbReference>
<dbReference type="EMBL" id="CAJFCJ010000007">
    <property type="protein sequence ID" value="CAD5117987.1"/>
    <property type="molecule type" value="Genomic_DNA"/>
</dbReference>
<dbReference type="InterPro" id="IPR036047">
    <property type="entry name" value="F-box-like_dom_sf"/>
</dbReference>
<proteinExistence type="predicted"/>
<dbReference type="CDD" id="cd09917">
    <property type="entry name" value="F-box_SF"/>
    <property type="match status" value="1"/>
</dbReference>
<reference evidence="7 8" key="1">
    <citation type="submission" date="2020-08" db="EMBL/GenBank/DDBJ databases">
        <authorList>
            <person name="Hejnol A."/>
        </authorList>
    </citation>
    <scope>NUCLEOTIDE SEQUENCE [LARGE SCALE GENOMIC DNA]</scope>
</reference>
<sequence>MNTENEDLYQIYRLKDTDKSIKKAKDHRNEFCVDIHCNNTENPLINCPQCMVKLHDWKLEDHLIICLENKIPCINAVYGCPSFMSRRQIASHLPHCPANIVFCKRVWCRWPIEEKQVRCGFKNYHVRFSQLDVALAVRDDHLLRQKENSSPSCIELCSWNGATKNFSRNSNRRSSIGSDTPRQFKFDDDRCNSVWNKKKYPPGLKSSIIQNLLSTTQTVKDHAQINSSITQEEMDNSEEVKLKDIVKLDLQIEFPFAYSISSIDNILLCNKRFRRDEIHSHYEDVHNEVQSNINGWYQIRCPLAYAGCNWHTYRFAPGINSQMHYDFELDAFIPSLNNCKKNDENKQTVVDIHMHKTREGTPEIYTSCDYNSNVTANDLSTPARDRCRSSTPKEIASSNVFCQSQLLSLPIELLLIIMSYLDSSSLWRLSSTCHQLHELCEPVVKKRGIIDLTWEKDAKSCWKVTKKTWHFTTAFSKVNWISMDRPKVTEHLKICKFYKKNVREQPFKILSE</sequence>
<dbReference type="SUPFAM" id="SSF81383">
    <property type="entry name" value="F-box domain"/>
    <property type="match status" value="1"/>
</dbReference>
<name>A0A7I8VPI2_9ANNE</name>
<keyword evidence="3 4" id="KW-0862">Zinc</keyword>
<evidence type="ECO:0000256" key="1">
    <source>
        <dbReference type="ARBA" id="ARBA00022723"/>
    </source>
</evidence>
<dbReference type="InterPro" id="IPR013083">
    <property type="entry name" value="Znf_RING/FYVE/PHD"/>
</dbReference>
<dbReference type="PANTHER" id="PTHR15933">
    <property type="entry name" value="PROTEIN CBG16327"/>
    <property type="match status" value="1"/>
</dbReference>
<evidence type="ECO:0000313" key="7">
    <source>
        <dbReference type="EMBL" id="CAD5117987.1"/>
    </source>
</evidence>
<feature type="domain" description="TRAF-type" evidence="5">
    <location>
        <begin position="62"/>
        <end position="109"/>
    </location>
</feature>
<evidence type="ECO:0000259" key="6">
    <source>
        <dbReference type="PROSITE" id="PS50181"/>
    </source>
</evidence>
<dbReference type="GO" id="GO:0008270">
    <property type="term" value="F:zinc ion binding"/>
    <property type="evidence" value="ECO:0007669"/>
    <property type="project" value="UniProtKB-KW"/>
</dbReference>
<dbReference type="Proteomes" id="UP000549394">
    <property type="component" value="Unassembled WGS sequence"/>
</dbReference>
<dbReference type="Pfam" id="PF15966">
    <property type="entry name" value="F-box_4"/>
    <property type="match status" value="1"/>
</dbReference>
<keyword evidence="2 4" id="KW-0863">Zinc-finger</keyword>